<reference evidence="1" key="1">
    <citation type="journal article" date="2022" name="Int. J. Mol. Sci.">
        <title>Draft Genome of Tanacetum Coccineum: Genomic Comparison of Closely Related Tanacetum-Family Plants.</title>
        <authorList>
            <person name="Yamashiro T."/>
            <person name="Shiraishi A."/>
            <person name="Nakayama K."/>
            <person name="Satake H."/>
        </authorList>
    </citation>
    <scope>NUCLEOTIDE SEQUENCE</scope>
</reference>
<comment type="caution">
    <text evidence="1">The sequence shown here is derived from an EMBL/GenBank/DDBJ whole genome shotgun (WGS) entry which is preliminary data.</text>
</comment>
<dbReference type="EMBL" id="BQNB010020474">
    <property type="protein sequence ID" value="GJT96365.1"/>
    <property type="molecule type" value="Genomic_DNA"/>
</dbReference>
<protein>
    <submittedName>
        <fullName evidence="1">Uncharacterized protein</fullName>
    </submittedName>
</protein>
<proteinExistence type="predicted"/>
<dbReference type="Proteomes" id="UP001151760">
    <property type="component" value="Unassembled WGS sequence"/>
</dbReference>
<evidence type="ECO:0000313" key="2">
    <source>
        <dbReference type="Proteomes" id="UP001151760"/>
    </source>
</evidence>
<sequence length="281" mass="31805">MGRGTWYYSLGVFLEIVDVFVRSEFEISSWRGARVDVRTYLLGGAIDGSEANGIIRDPKLELESSRFTFDLVPLSYESVDVVVGENWLLRHKAEMVCHEKVVKMPWSCKVRVGSNGNLLWEASVLLGRKKGRMRNGHVEFYGYAFWVNQCTSGFHRVNEPGGVRVAREDDRGVIEGREDVREVFQQRVSGAKRKVSRCGRNLIGNYQSGIAGRSNEFRSKIDARSKEMEATCLNVFKEVEYKFLPGYVSTTLSYPSRSVNETKDIGVNLPSVSSGYDAMWL</sequence>
<gene>
    <name evidence="1" type="ORF">Tco_1091883</name>
</gene>
<dbReference type="Pfam" id="PF08284">
    <property type="entry name" value="RVP_2"/>
    <property type="match status" value="1"/>
</dbReference>
<organism evidence="1 2">
    <name type="scientific">Tanacetum coccineum</name>
    <dbReference type="NCBI Taxonomy" id="301880"/>
    <lineage>
        <taxon>Eukaryota</taxon>
        <taxon>Viridiplantae</taxon>
        <taxon>Streptophyta</taxon>
        <taxon>Embryophyta</taxon>
        <taxon>Tracheophyta</taxon>
        <taxon>Spermatophyta</taxon>
        <taxon>Magnoliopsida</taxon>
        <taxon>eudicotyledons</taxon>
        <taxon>Gunneridae</taxon>
        <taxon>Pentapetalae</taxon>
        <taxon>asterids</taxon>
        <taxon>campanulids</taxon>
        <taxon>Asterales</taxon>
        <taxon>Asteraceae</taxon>
        <taxon>Asteroideae</taxon>
        <taxon>Anthemideae</taxon>
        <taxon>Anthemidinae</taxon>
        <taxon>Tanacetum</taxon>
    </lineage>
</organism>
<evidence type="ECO:0000313" key="1">
    <source>
        <dbReference type="EMBL" id="GJT96365.1"/>
    </source>
</evidence>
<reference evidence="1" key="2">
    <citation type="submission" date="2022-01" db="EMBL/GenBank/DDBJ databases">
        <authorList>
            <person name="Yamashiro T."/>
            <person name="Shiraishi A."/>
            <person name="Satake H."/>
            <person name="Nakayama K."/>
        </authorList>
    </citation>
    <scope>NUCLEOTIDE SEQUENCE</scope>
</reference>
<keyword evidence="2" id="KW-1185">Reference proteome</keyword>
<accession>A0ABQ5I8B1</accession>
<name>A0ABQ5I8B1_9ASTR</name>